<gene>
    <name evidence="8" type="ORF">SAMN05661077_1889</name>
</gene>
<feature type="transmembrane region" description="Helical" evidence="6">
    <location>
        <begin position="72"/>
        <end position="95"/>
    </location>
</feature>
<dbReference type="CDD" id="cd17320">
    <property type="entry name" value="MFS_MdfA_MDR_like"/>
    <property type="match status" value="1"/>
</dbReference>
<proteinExistence type="predicted"/>
<evidence type="ECO:0000256" key="6">
    <source>
        <dbReference type="SAM" id="Phobius"/>
    </source>
</evidence>
<evidence type="ECO:0000256" key="3">
    <source>
        <dbReference type="ARBA" id="ARBA00022692"/>
    </source>
</evidence>
<dbReference type="RefSeq" id="WP_054965408.1">
    <property type="nucleotide sequence ID" value="NZ_FMUN01000005.1"/>
</dbReference>
<reference evidence="9" key="1">
    <citation type="submission" date="2016-10" db="EMBL/GenBank/DDBJ databases">
        <authorList>
            <person name="Varghese N."/>
        </authorList>
    </citation>
    <scope>NUCLEOTIDE SEQUENCE [LARGE SCALE GENOMIC DNA]</scope>
    <source>
        <strain evidence="9">HL 19</strain>
    </source>
</reference>
<dbReference type="PANTHER" id="PTHR23502:SF132">
    <property type="entry name" value="POLYAMINE TRANSPORTER 2-RELATED"/>
    <property type="match status" value="1"/>
</dbReference>
<sequence>MTHPRLALLLGATIAISPLALDASLPAFPAIAHTLGVSVQDVGLTVSIFLLGLALGHLIGGPLSDRYGRPSVMFGGLALFAGGSLAIVGAESFAALLSWRILQALGAGFCLVSAPAIARDHSSGPEAARLFSLIALVTFLVPAVAPLLGTLTLELTSWPGIFALMAAYAVGIKVMLRQTLFRSYPVRPDRTKPLHTLVTDYRVVLRHGTAMRLLYILALVFSVNMLFLTHASFVFQEWFRLSPAQFSVIMAAAVGSMAGFNLFNSWLLRHYGPAAILRATVVLQALATFYLLAVTLAGPSLELFLPGVLLAVGTFGAGLPNIFTLFLEFFREIAATASAMLGALKFSAAGIISAFSSVLVGGDLWTVVLMMAVCSFAALVLVWDAPGAVARTHEAEMAA</sequence>
<dbReference type="SUPFAM" id="SSF103473">
    <property type="entry name" value="MFS general substrate transporter"/>
    <property type="match status" value="1"/>
</dbReference>
<dbReference type="GO" id="GO:0005886">
    <property type="term" value="C:plasma membrane"/>
    <property type="evidence" value="ECO:0007669"/>
    <property type="project" value="TreeGrafter"/>
</dbReference>
<dbReference type="PANTHER" id="PTHR23502">
    <property type="entry name" value="MAJOR FACILITATOR SUPERFAMILY"/>
    <property type="match status" value="1"/>
</dbReference>
<keyword evidence="4 6" id="KW-1133">Transmembrane helix</keyword>
<feature type="domain" description="Major facilitator superfamily (MFS) profile" evidence="7">
    <location>
        <begin position="1"/>
        <end position="389"/>
    </location>
</feature>
<dbReference type="Pfam" id="PF07690">
    <property type="entry name" value="MFS_1"/>
    <property type="match status" value="1"/>
</dbReference>
<keyword evidence="2" id="KW-0813">Transport</keyword>
<evidence type="ECO:0000256" key="4">
    <source>
        <dbReference type="ARBA" id="ARBA00022989"/>
    </source>
</evidence>
<feature type="transmembrane region" description="Helical" evidence="6">
    <location>
        <begin position="364"/>
        <end position="383"/>
    </location>
</feature>
<dbReference type="InterPro" id="IPR020846">
    <property type="entry name" value="MFS_dom"/>
</dbReference>
<feature type="transmembrane region" description="Helical" evidence="6">
    <location>
        <begin position="275"/>
        <end position="297"/>
    </location>
</feature>
<protein>
    <submittedName>
        <fullName evidence="8">MFS transporter, DHA1 family, bicyclomycin/chloramphenicol resistance protein</fullName>
    </submittedName>
</protein>
<organism evidence="8 9">
    <name type="scientific">Thiohalorhabdus denitrificans</name>
    <dbReference type="NCBI Taxonomy" id="381306"/>
    <lineage>
        <taxon>Bacteria</taxon>
        <taxon>Pseudomonadati</taxon>
        <taxon>Pseudomonadota</taxon>
        <taxon>Gammaproteobacteria</taxon>
        <taxon>Thiohalorhabdales</taxon>
        <taxon>Thiohalorhabdaceae</taxon>
        <taxon>Thiohalorhabdus</taxon>
    </lineage>
</organism>
<feature type="transmembrane region" description="Helical" evidence="6">
    <location>
        <begin position="303"/>
        <end position="327"/>
    </location>
</feature>
<feature type="transmembrane region" description="Helical" evidence="6">
    <location>
        <begin position="339"/>
        <end position="358"/>
    </location>
</feature>
<feature type="transmembrane region" description="Helical" evidence="6">
    <location>
        <begin position="157"/>
        <end position="176"/>
    </location>
</feature>
<dbReference type="EMBL" id="FMUN01000005">
    <property type="protein sequence ID" value="SCY36478.1"/>
    <property type="molecule type" value="Genomic_DNA"/>
</dbReference>
<dbReference type="GO" id="GO:1990961">
    <property type="term" value="P:xenobiotic detoxification by transmembrane export across the plasma membrane"/>
    <property type="evidence" value="ECO:0007669"/>
    <property type="project" value="TreeGrafter"/>
</dbReference>
<feature type="transmembrane region" description="Helical" evidence="6">
    <location>
        <begin position="241"/>
        <end position="263"/>
    </location>
</feature>
<evidence type="ECO:0000256" key="2">
    <source>
        <dbReference type="ARBA" id="ARBA00022448"/>
    </source>
</evidence>
<keyword evidence="3 6" id="KW-0812">Transmembrane</keyword>
<evidence type="ECO:0000256" key="5">
    <source>
        <dbReference type="ARBA" id="ARBA00023136"/>
    </source>
</evidence>
<accession>A0A0P9C7L7</accession>
<evidence type="ECO:0000256" key="1">
    <source>
        <dbReference type="ARBA" id="ARBA00004141"/>
    </source>
</evidence>
<dbReference type="InterPro" id="IPR036259">
    <property type="entry name" value="MFS_trans_sf"/>
</dbReference>
<dbReference type="InterPro" id="IPR011701">
    <property type="entry name" value="MFS"/>
</dbReference>
<evidence type="ECO:0000313" key="8">
    <source>
        <dbReference type="EMBL" id="SCY36478.1"/>
    </source>
</evidence>
<dbReference type="Gene3D" id="1.20.1720.10">
    <property type="entry name" value="Multidrug resistance protein D"/>
    <property type="match status" value="1"/>
</dbReference>
<feature type="transmembrane region" description="Helical" evidence="6">
    <location>
        <begin position="213"/>
        <end position="235"/>
    </location>
</feature>
<dbReference type="PROSITE" id="PS50850">
    <property type="entry name" value="MFS"/>
    <property type="match status" value="1"/>
</dbReference>
<feature type="transmembrane region" description="Helical" evidence="6">
    <location>
        <begin position="42"/>
        <end position="60"/>
    </location>
</feature>
<feature type="transmembrane region" description="Helical" evidence="6">
    <location>
        <begin position="101"/>
        <end position="118"/>
    </location>
</feature>
<dbReference type="OrthoDB" id="9814303at2"/>
<name>A0A0P9C7L7_9GAMM</name>
<dbReference type="STRING" id="381306.AN478_04435"/>
<dbReference type="GO" id="GO:0022857">
    <property type="term" value="F:transmembrane transporter activity"/>
    <property type="evidence" value="ECO:0007669"/>
    <property type="project" value="InterPro"/>
</dbReference>
<evidence type="ECO:0000259" key="7">
    <source>
        <dbReference type="PROSITE" id="PS50850"/>
    </source>
</evidence>
<keyword evidence="5 6" id="KW-0472">Membrane</keyword>
<keyword evidence="9" id="KW-1185">Reference proteome</keyword>
<dbReference type="Proteomes" id="UP000183104">
    <property type="component" value="Unassembled WGS sequence"/>
</dbReference>
<dbReference type="AlphaFoldDB" id="A0A0P9C7L7"/>
<comment type="subcellular location">
    <subcellularLocation>
        <location evidence="1">Membrane</location>
        <topology evidence="1">Multi-pass membrane protein</topology>
    </subcellularLocation>
</comment>
<evidence type="ECO:0000313" key="9">
    <source>
        <dbReference type="Proteomes" id="UP000183104"/>
    </source>
</evidence>
<feature type="transmembrane region" description="Helical" evidence="6">
    <location>
        <begin position="130"/>
        <end position="151"/>
    </location>
</feature>